<evidence type="ECO:0000313" key="2">
    <source>
        <dbReference type="EMBL" id="MFC7136650.1"/>
    </source>
</evidence>
<dbReference type="InterPro" id="IPR051781">
    <property type="entry name" value="Metallo-dep_Hydrolase"/>
</dbReference>
<organism evidence="2 3">
    <name type="scientific">Halobaculum litoreum</name>
    <dbReference type="NCBI Taxonomy" id="3031998"/>
    <lineage>
        <taxon>Archaea</taxon>
        <taxon>Methanobacteriati</taxon>
        <taxon>Methanobacteriota</taxon>
        <taxon>Stenosarchaea group</taxon>
        <taxon>Halobacteria</taxon>
        <taxon>Halobacteriales</taxon>
        <taxon>Haloferacaceae</taxon>
        <taxon>Halobaculum</taxon>
    </lineage>
</organism>
<sequence>MYERHLESFRRAVEAGVRIAGGTDAGTPFNMHGGNAAEVRFMADNGMTPLAAITAMTETAADTVGLADQGTLEPGTDADLLVVDGDPTENLTLLNDPAVVLKGGEAVAGGDPATKRTVADARAAD</sequence>
<evidence type="ECO:0000313" key="3">
    <source>
        <dbReference type="Proteomes" id="UP001596368"/>
    </source>
</evidence>
<dbReference type="Gene3D" id="3.20.20.140">
    <property type="entry name" value="Metal-dependent hydrolases"/>
    <property type="match status" value="1"/>
</dbReference>
<dbReference type="SUPFAM" id="SSF51556">
    <property type="entry name" value="Metallo-dependent hydrolases"/>
    <property type="match status" value="1"/>
</dbReference>
<dbReference type="PANTHER" id="PTHR43135">
    <property type="entry name" value="ALPHA-D-RIBOSE 1-METHYLPHOSPHONATE 5-TRIPHOSPHATE DIPHOSPHATASE"/>
    <property type="match status" value="1"/>
</dbReference>
<gene>
    <name evidence="2" type="ORF">ACFQRB_09380</name>
</gene>
<dbReference type="Gene3D" id="2.30.40.10">
    <property type="entry name" value="Urease, subunit C, domain 1"/>
    <property type="match status" value="1"/>
</dbReference>
<dbReference type="InterPro" id="IPR006680">
    <property type="entry name" value="Amidohydro-rel"/>
</dbReference>
<protein>
    <submittedName>
        <fullName evidence="2">Amidohydrolase family protein</fullName>
    </submittedName>
</protein>
<feature type="domain" description="Amidohydrolase-related" evidence="1">
    <location>
        <begin position="4"/>
        <end position="105"/>
    </location>
</feature>
<dbReference type="InterPro" id="IPR032466">
    <property type="entry name" value="Metal_Hydrolase"/>
</dbReference>
<comment type="caution">
    <text evidence="2">The sequence shown here is derived from an EMBL/GenBank/DDBJ whole genome shotgun (WGS) entry which is preliminary data.</text>
</comment>
<dbReference type="Proteomes" id="UP001596368">
    <property type="component" value="Unassembled WGS sequence"/>
</dbReference>
<proteinExistence type="predicted"/>
<accession>A0ABD5XN90</accession>
<dbReference type="Pfam" id="PF01979">
    <property type="entry name" value="Amidohydro_1"/>
    <property type="match status" value="1"/>
</dbReference>
<dbReference type="AlphaFoldDB" id="A0ABD5XN90"/>
<dbReference type="InterPro" id="IPR011059">
    <property type="entry name" value="Metal-dep_hydrolase_composite"/>
</dbReference>
<keyword evidence="3" id="KW-1185">Reference proteome</keyword>
<dbReference type="EMBL" id="JBHSZG010000001">
    <property type="protein sequence ID" value="MFC7136650.1"/>
    <property type="molecule type" value="Genomic_DNA"/>
</dbReference>
<evidence type="ECO:0000259" key="1">
    <source>
        <dbReference type="Pfam" id="PF01979"/>
    </source>
</evidence>
<dbReference type="PANTHER" id="PTHR43135:SF3">
    <property type="entry name" value="ALPHA-D-RIBOSE 1-METHYLPHOSPHONATE 5-TRIPHOSPHATE DIPHOSPHATASE"/>
    <property type="match status" value="1"/>
</dbReference>
<name>A0ABD5XN90_9EURY</name>
<reference evidence="2 3" key="1">
    <citation type="journal article" date="2019" name="Int. J. Syst. Evol. Microbiol.">
        <title>The Global Catalogue of Microorganisms (GCM) 10K type strain sequencing project: providing services to taxonomists for standard genome sequencing and annotation.</title>
        <authorList>
            <consortium name="The Broad Institute Genomics Platform"/>
            <consortium name="The Broad Institute Genome Sequencing Center for Infectious Disease"/>
            <person name="Wu L."/>
            <person name="Ma J."/>
        </authorList>
    </citation>
    <scope>NUCLEOTIDE SEQUENCE [LARGE SCALE GENOMIC DNA]</scope>
    <source>
        <strain evidence="2 3">DT92</strain>
    </source>
</reference>